<evidence type="ECO:0000313" key="2">
    <source>
        <dbReference type="Proteomes" id="UP000277204"/>
    </source>
</evidence>
<dbReference type="AlphaFoldDB" id="A0A183LE54"/>
<dbReference type="EMBL" id="UZAI01000513">
    <property type="protein sequence ID" value="VDO53849.1"/>
    <property type="molecule type" value="Genomic_DNA"/>
</dbReference>
<dbReference type="Gene3D" id="2.30.30.190">
    <property type="entry name" value="CAP Gly-rich-like domain"/>
    <property type="match status" value="1"/>
</dbReference>
<reference evidence="1 2" key="1">
    <citation type="submission" date="2018-11" db="EMBL/GenBank/DDBJ databases">
        <authorList>
            <consortium name="Pathogen Informatics"/>
        </authorList>
    </citation>
    <scope>NUCLEOTIDE SEQUENCE [LARGE SCALE GENOMIC DNA]</scope>
    <source>
        <strain evidence="1 2">Zambia</strain>
    </source>
</reference>
<keyword evidence="2" id="KW-1185">Reference proteome</keyword>
<dbReference type="SUPFAM" id="SSF74924">
    <property type="entry name" value="Cap-Gly domain"/>
    <property type="match status" value="1"/>
</dbReference>
<sequence length="149" mass="16448">MNRTYLNLTTHPITSTVDNTSLNTISTTRVRFSSNLCNGHLSSSSSSFKTNSNNLCDAPSSSSSTGDYSTSSEISSTSHILKNFTIGDRVFLSRTKQHGTIAYIGPTHFSAEDLVEKITQQFDIKKKDFLKQLTLSTSIEDTQVRLSKQ</sequence>
<name>A0A183LE54_9TREM</name>
<evidence type="ECO:0000313" key="1">
    <source>
        <dbReference type="EMBL" id="VDO53849.1"/>
    </source>
</evidence>
<proteinExistence type="predicted"/>
<accession>A0A183LE54</accession>
<organism evidence="1 2">
    <name type="scientific">Schistosoma margrebowiei</name>
    <dbReference type="NCBI Taxonomy" id="48269"/>
    <lineage>
        <taxon>Eukaryota</taxon>
        <taxon>Metazoa</taxon>
        <taxon>Spiralia</taxon>
        <taxon>Lophotrochozoa</taxon>
        <taxon>Platyhelminthes</taxon>
        <taxon>Trematoda</taxon>
        <taxon>Digenea</taxon>
        <taxon>Strigeidida</taxon>
        <taxon>Schistosomatoidea</taxon>
        <taxon>Schistosomatidae</taxon>
        <taxon>Schistosoma</taxon>
    </lineage>
</organism>
<gene>
    <name evidence="1" type="ORF">SMRZ_LOCUS2079</name>
</gene>
<dbReference type="STRING" id="48269.A0A183LE54"/>
<protein>
    <submittedName>
        <fullName evidence="1">Uncharacterized protein</fullName>
    </submittedName>
</protein>
<dbReference type="InterPro" id="IPR036859">
    <property type="entry name" value="CAP-Gly_dom_sf"/>
</dbReference>
<dbReference type="Proteomes" id="UP000277204">
    <property type="component" value="Unassembled WGS sequence"/>
</dbReference>